<dbReference type="GO" id="GO:0016740">
    <property type="term" value="F:transferase activity"/>
    <property type="evidence" value="ECO:0007669"/>
    <property type="project" value="UniProtKB-KW"/>
</dbReference>
<evidence type="ECO:0000313" key="3">
    <source>
        <dbReference type="EMBL" id="NBI06568.1"/>
    </source>
</evidence>
<reference evidence="3 4" key="1">
    <citation type="submission" date="2018-08" db="EMBL/GenBank/DDBJ databases">
        <title>Murine metabolic-syndrome-specific gut microbial biobank.</title>
        <authorList>
            <person name="Liu C."/>
        </authorList>
    </citation>
    <scope>NUCLEOTIDE SEQUENCE [LARGE SCALE GENOMIC DNA]</scope>
    <source>
        <strain evidence="3 4">583</strain>
    </source>
</reference>
<keyword evidence="4" id="KW-1185">Reference proteome</keyword>
<dbReference type="EMBL" id="QXXA01000006">
    <property type="protein sequence ID" value="NBI06568.1"/>
    <property type="molecule type" value="Genomic_DNA"/>
</dbReference>
<accession>A0A845QZE6</accession>
<sequence length="201" mass="22302">MVKEIDAREQACPKPVIMTKKALESMDKGEIDVIVDNEVAKENVSKLSKSMNLEYSVSRDNENFIINIVKGEKEEVKEKEDIDICKPNLFKDTTIAINSDKMGEGNDELGKILIKGFIYSLTESLPYPSTLVFYNNGVKLTVEGSECLEDLKTLEEAGVEILSCGTCLDYNNIADKLSVGGVTNMYTIVEKIKNSTNTITI</sequence>
<dbReference type="SUPFAM" id="SSF75169">
    <property type="entry name" value="DsrEFH-like"/>
    <property type="match status" value="1"/>
</dbReference>
<dbReference type="SUPFAM" id="SSF64307">
    <property type="entry name" value="SirA-like"/>
    <property type="match status" value="1"/>
</dbReference>
<dbReference type="NCBIfam" id="TIGR03527">
    <property type="entry name" value="selenium_YedF"/>
    <property type="match status" value="1"/>
</dbReference>
<gene>
    <name evidence="3" type="primary">yedF</name>
    <name evidence="3" type="ORF">D3Z33_06800</name>
</gene>
<keyword evidence="3" id="KW-0808">Transferase</keyword>
<organism evidence="3 4">
    <name type="scientific">Senegalia massiliensis</name>
    <dbReference type="NCBI Taxonomy" id="1720316"/>
    <lineage>
        <taxon>Bacteria</taxon>
        <taxon>Bacillati</taxon>
        <taxon>Bacillota</taxon>
        <taxon>Clostridia</taxon>
        <taxon>Eubacteriales</taxon>
        <taxon>Clostridiaceae</taxon>
        <taxon>Senegalia</taxon>
    </lineage>
</organism>
<dbReference type="PANTHER" id="PTHR33279:SF6">
    <property type="entry name" value="SULFUR CARRIER PROTEIN YEDF-RELATED"/>
    <property type="match status" value="1"/>
</dbReference>
<comment type="similarity">
    <text evidence="1">Belongs to the sulfur carrier protein TusA family.</text>
</comment>
<dbReference type="Pfam" id="PF01206">
    <property type="entry name" value="TusA"/>
    <property type="match status" value="1"/>
</dbReference>
<dbReference type="PANTHER" id="PTHR33279">
    <property type="entry name" value="SULFUR CARRIER PROTEIN YEDF-RELATED"/>
    <property type="match status" value="1"/>
</dbReference>
<feature type="domain" description="UPF0033" evidence="2">
    <location>
        <begin position="3"/>
        <end position="68"/>
    </location>
</feature>
<evidence type="ECO:0000313" key="4">
    <source>
        <dbReference type="Proteomes" id="UP000467132"/>
    </source>
</evidence>
<protein>
    <submittedName>
        <fullName evidence="3">Sulfurtransferase-like selenium metabolism protein YedF</fullName>
    </submittedName>
</protein>
<dbReference type="InterPro" id="IPR001455">
    <property type="entry name" value="TusA-like"/>
</dbReference>
<dbReference type="AlphaFoldDB" id="A0A845QZE6"/>
<dbReference type="Gene3D" id="3.30.110.40">
    <property type="entry name" value="TusA-like domain"/>
    <property type="match status" value="1"/>
</dbReference>
<dbReference type="InterPro" id="IPR019870">
    <property type="entry name" value="Se_metab_YedF"/>
</dbReference>
<dbReference type="RefSeq" id="WP_160197038.1">
    <property type="nucleotide sequence ID" value="NZ_QXXA01000006.1"/>
</dbReference>
<comment type="caution">
    <text evidence="3">The sequence shown here is derived from an EMBL/GenBank/DDBJ whole genome shotgun (WGS) entry which is preliminary data.</text>
</comment>
<dbReference type="CDD" id="cd03421">
    <property type="entry name" value="SirA_like_N"/>
    <property type="match status" value="1"/>
</dbReference>
<dbReference type="Proteomes" id="UP000467132">
    <property type="component" value="Unassembled WGS sequence"/>
</dbReference>
<proteinExistence type="inferred from homology"/>
<dbReference type="InterPro" id="IPR027396">
    <property type="entry name" value="DsrEFH-like"/>
</dbReference>
<evidence type="ECO:0000256" key="1">
    <source>
        <dbReference type="ARBA" id="ARBA00008984"/>
    </source>
</evidence>
<name>A0A845QZE6_9CLOT</name>
<evidence type="ECO:0000259" key="2">
    <source>
        <dbReference type="Pfam" id="PF01206"/>
    </source>
</evidence>
<dbReference type="InterPro" id="IPR036868">
    <property type="entry name" value="TusA-like_sf"/>
</dbReference>
<dbReference type="OrthoDB" id="9801500at2"/>